<dbReference type="EMBL" id="OY731401">
    <property type="protein sequence ID" value="CAJ1948560.1"/>
    <property type="molecule type" value="Genomic_DNA"/>
</dbReference>
<organism evidence="1 2">
    <name type="scientific">Sphenostylis stenocarpa</name>
    <dbReference type="NCBI Taxonomy" id="92480"/>
    <lineage>
        <taxon>Eukaryota</taxon>
        <taxon>Viridiplantae</taxon>
        <taxon>Streptophyta</taxon>
        <taxon>Embryophyta</taxon>
        <taxon>Tracheophyta</taxon>
        <taxon>Spermatophyta</taxon>
        <taxon>Magnoliopsida</taxon>
        <taxon>eudicotyledons</taxon>
        <taxon>Gunneridae</taxon>
        <taxon>Pentapetalae</taxon>
        <taxon>rosids</taxon>
        <taxon>fabids</taxon>
        <taxon>Fabales</taxon>
        <taxon>Fabaceae</taxon>
        <taxon>Papilionoideae</taxon>
        <taxon>50 kb inversion clade</taxon>
        <taxon>NPAAA clade</taxon>
        <taxon>indigoferoid/millettioid clade</taxon>
        <taxon>Phaseoleae</taxon>
        <taxon>Sphenostylis</taxon>
    </lineage>
</organism>
<keyword evidence="2" id="KW-1185">Reference proteome</keyword>
<evidence type="ECO:0000313" key="1">
    <source>
        <dbReference type="EMBL" id="CAJ1948560.1"/>
    </source>
</evidence>
<dbReference type="Gramene" id="rna-AYBTSS11_LOCUS13252">
    <property type="protein sequence ID" value="CAJ1948560.1"/>
    <property type="gene ID" value="gene-AYBTSS11_LOCUS13252"/>
</dbReference>
<name>A0AA86VFE3_9FABA</name>
<dbReference type="Proteomes" id="UP001189624">
    <property type="component" value="Chromosome 4"/>
</dbReference>
<gene>
    <name evidence="1" type="ORF">AYBTSS11_LOCUS13252</name>
</gene>
<dbReference type="AlphaFoldDB" id="A0AA86VFE3"/>
<evidence type="ECO:0000313" key="2">
    <source>
        <dbReference type="Proteomes" id="UP001189624"/>
    </source>
</evidence>
<accession>A0AA86VFE3</accession>
<protein>
    <submittedName>
        <fullName evidence="1">Uncharacterized protein</fullName>
    </submittedName>
</protein>
<proteinExistence type="predicted"/>
<reference evidence="1" key="1">
    <citation type="submission" date="2023-10" db="EMBL/GenBank/DDBJ databases">
        <authorList>
            <person name="Domelevo Entfellner J.-B."/>
        </authorList>
    </citation>
    <scope>NUCLEOTIDE SEQUENCE</scope>
</reference>
<sequence length="77" mass="8271">MVVVVAQKFGGATVGSSWWPFGGVVSRGGGAVTEGKGEVKVQGEWGLPREGKVVTGAFYWWRLGTKEKGNEGREMEK</sequence>